<evidence type="ECO:0000259" key="10">
    <source>
        <dbReference type="Pfam" id="PF13962"/>
    </source>
</evidence>
<keyword evidence="12" id="KW-1185">Reference proteome</keyword>
<dbReference type="SUPFAM" id="SSF48403">
    <property type="entry name" value="Ankyrin repeat"/>
    <property type="match status" value="2"/>
</dbReference>
<dbReference type="InterPro" id="IPR026961">
    <property type="entry name" value="PGG_dom"/>
</dbReference>
<dbReference type="InterPro" id="IPR036770">
    <property type="entry name" value="Ankyrin_rpt-contain_sf"/>
</dbReference>
<dbReference type="PROSITE" id="PS50088">
    <property type="entry name" value="ANK_REPEAT"/>
    <property type="match status" value="6"/>
</dbReference>
<dbReference type="Gene3D" id="1.25.40.20">
    <property type="entry name" value="Ankyrin repeat-containing domain"/>
    <property type="match status" value="3"/>
</dbReference>
<protein>
    <recommendedName>
        <fullName evidence="10">PGG domain-containing protein</fullName>
    </recommendedName>
</protein>
<feature type="repeat" description="ANK" evidence="8">
    <location>
        <begin position="245"/>
        <end position="267"/>
    </location>
</feature>
<reference evidence="11 12" key="1">
    <citation type="journal article" date="2023" name="Plants (Basel)">
        <title>Bridging the Gap: Combining Genomics and Transcriptomics Approaches to Understand Stylosanthes scabra, an Orphan Legume from the Brazilian Caatinga.</title>
        <authorList>
            <person name="Ferreira-Neto J.R.C."/>
            <person name="da Silva M.D."/>
            <person name="Binneck E."/>
            <person name="de Melo N.F."/>
            <person name="da Silva R.H."/>
            <person name="de Melo A.L.T.M."/>
            <person name="Pandolfi V."/>
            <person name="Bustamante F.O."/>
            <person name="Brasileiro-Vidal A.C."/>
            <person name="Benko-Iseppon A.M."/>
        </authorList>
    </citation>
    <scope>NUCLEOTIDE SEQUENCE [LARGE SCALE GENOMIC DNA]</scope>
    <source>
        <tissue evidence="11">Leaves</tissue>
    </source>
</reference>
<comment type="subcellular location">
    <subcellularLocation>
        <location evidence="2">Cell membrane</location>
        <topology evidence="2">Peripheral membrane protein</topology>
        <orientation evidence="2">Cytoplasmic side</orientation>
    </subcellularLocation>
    <subcellularLocation>
        <location evidence="1">Membrane</location>
        <topology evidence="1">Multi-pass membrane protein</topology>
    </subcellularLocation>
</comment>
<dbReference type="PANTHER" id="PTHR24186">
    <property type="entry name" value="PROTEIN PHOSPHATASE 1 REGULATORY SUBUNIT"/>
    <property type="match status" value="1"/>
</dbReference>
<feature type="domain" description="PGG" evidence="10">
    <location>
        <begin position="476"/>
        <end position="585"/>
    </location>
</feature>
<proteinExistence type="predicted"/>
<dbReference type="Pfam" id="PF12796">
    <property type="entry name" value="Ank_2"/>
    <property type="match status" value="2"/>
</dbReference>
<feature type="repeat" description="ANK" evidence="8">
    <location>
        <begin position="132"/>
        <end position="158"/>
    </location>
</feature>
<dbReference type="Pfam" id="PF00023">
    <property type="entry name" value="Ank"/>
    <property type="match status" value="1"/>
</dbReference>
<keyword evidence="7 9" id="KW-0472">Membrane</keyword>
<evidence type="ECO:0000256" key="7">
    <source>
        <dbReference type="ARBA" id="ARBA00023136"/>
    </source>
</evidence>
<feature type="repeat" description="ANK" evidence="8">
    <location>
        <begin position="348"/>
        <end position="371"/>
    </location>
</feature>
<organism evidence="11 12">
    <name type="scientific">Stylosanthes scabra</name>
    <dbReference type="NCBI Taxonomy" id="79078"/>
    <lineage>
        <taxon>Eukaryota</taxon>
        <taxon>Viridiplantae</taxon>
        <taxon>Streptophyta</taxon>
        <taxon>Embryophyta</taxon>
        <taxon>Tracheophyta</taxon>
        <taxon>Spermatophyta</taxon>
        <taxon>Magnoliopsida</taxon>
        <taxon>eudicotyledons</taxon>
        <taxon>Gunneridae</taxon>
        <taxon>Pentapetalae</taxon>
        <taxon>rosids</taxon>
        <taxon>fabids</taxon>
        <taxon>Fabales</taxon>
        <taxon>Fabaceae</taxon>
        <taxon>Papilionoideae</taxon>
        <taxon>50 kb inversion clade</taxon>
        <taxon>dalbergioids sensu lato</taxon>
        <taxon>Dalbergieae</taxon>
        <taxon>Pterocarpus clade</taxon>
        <taxon>Stylosanthes</taxon>
    </lineage>
</organism>
<evidence type="ECO:0000256" key="8">
    <source>
        <dbReference type="PROSITE-ProRule" id="PRU00023"/>
    </source>
</evidence>
<gene>
    <name evidence="11" type="ORF">PIB30_027159</name>
</gene>
<dbReference type="EMBL" id="JASCZI010271964">
    <property type="protein sequence ID" value="MED6218504.1"/>
    <property type="molecule type" value="Genomic_DNA"/>
</dbReference>
<dbReference type="InterPro" id="IPR002110">
    <property type="entry name" value="Ankyrin_rpt"/>
</dbReference>
<feature type="repeat" description="ANK" evidence="8">
    <location>
        <begin position="313"/>
        <end position="335"/>
    </location>
</feature>
<keyword evidence="4" id="KW-0677">Repeat</keyword>
<keyword evidence="5 9" id="KW-1133">Transmembrane helix</keyword>
<comment type="caution">
    <text evidence="11">The sequence shown here is derived from an EMBL/GenBank/DDBJ whole genome shotgun (WGS) entry which is preliminary data.</text>
</comment>
<dbReference type="PANTHER" id="PTHR24186:SF46">
    <property type="entry name" value="PROTEIN ACCELERATED CELL DEATH 6-LIKE"/>
    <property type="match status" value="1"/>
</dbReference>
<name>A0ABU6ZA76_9FABA</name>
<keyword evidence="6 8" id="KW-0040">ANK repeat</keyword>
<feature type="transmembrane region" description="Helical" evidence="9">
    <location>
        <begin position="480"/>
        <end position="505"/>
    </location>
</feature>
<accession>A0ABU6ZA76</accession>
<feature type="transmembrane region" description="Helical" evidence="9">
    <location>
        <begin position="562"/>
        <end position="587"/>
    </location>
</feature>
<dbReference type="Proteomes" id="UP001341840">
    <property type="component" value="Unassembled WGS sequence"/>
</dbReference>
<dbReference type="SMART" id="SM00248">
    <property type="entry name" value="ANK"/>
    <property type="match status" value="9"/>
</dbReference>
<feature type="transmembrane region" description="Helical" evidence="9">
    <location>
        <begin position="525"/>
        <end position="550"/>
    </location>
</feature>
<evidence type="ECO:0000256" key="3">
    <source>
        <dbReference type="ARBA" id="ARBA00022692"/>
    </source>
</evidence>
<evidence type="ECO:0000256" key="4">
    <source>
        <dbReference type="ARBA" id="ARBA00022737"/>
    </source>
</evidence>
<dbReference type="Pfam" id="PF13962">
    <property type="entry name" value="PGG"/>
    <property type="match status" value="1"/>
</dbReference>
<evidence type="ECO:0000313" key="12">
    <source>
        <dbReference type="Proteomes" id="UP001341840"/>
    </source>
</evidence>
<evidence type="ECO:0000256" key="5">
    <source>
        <dbReference type="ARBA" id="ARBA00022989"/>
    </source>
</evidence>
<evidence type="ECO:0000256" key="2">
    <source>
        <dbReference type="ARBA" id="ARBA00004413"/>
    </source>
</evidence>
<keyword evidence="3 9" id="KW-0812">Transmembrane</keyword>
<feature type="repeat" description="ANK" evidence="8">
    <location>
        <begin position="279"/>
        <end position="311"/>
    </location>
</feature>
<feature type="repeat" description="ANK" evidence="8">
    <location>
        <begin position="210"/>
        <end position="232"/>
    </location>
</feature>
<evidence type="ECO:0000256" key="9">
    <source>
        <dbReference type="SAM" id="Phobius"/>
    </source>
</evidence>
<evidence type="ECO:0000313" key="11">
    <source>
        <dbReference type="EMBL" id="MED6218504.1"/>
    </source>
</evidence>
<sequence>MELSQLLMEVEEVDWRNKCHERLEMLKIKQFPIAQDGSAPQDGMAFQQKLAIHENFLSFNLYKAIENGNIDKFIDELENASAKKNLPLSHILEQVTLAGESMLHVASFLGKEHITELILYHFPKLLNKRNIKGDTALHVAARSKNRVVVKAILTQYANDKSIYELEDELTRMTNEFGNTALHEAVIGKDLGVVEELLKADELAINHPNKSGRLPLHLAIETGNVEIHRLLLQTPFPVNDSCHQWHGNSPLHMAIIKGDLALLRVILSSRPELVYFRDELGGTVLHFAAHIGYVECVQILLKSSALTGMERDKKGNFPIHLACEKGHLKVVKELLQEEWPHPKVYLNQKGQNILHIAAKNGKAKLVKYLLRNKKIDQFTINEKDKNGNTPLHLAAKNIFPEVLFVMSGDKRVILNYVNNDGLNALDIVAIYCSLSLTPREKLSYWTLRKAGALPSMLTYHKFYRSRLESLPKGMKHDQQTVNIYLIVTALLVTVTFSAAFSVPGGVYGPDDPNPHNRGTAVLANKILFKMFTIFNTIAMYSSTIGSVMFLWERLGDDRVAEVAFGYATFCMCLGVLSVALAFAAAVGLTTSNDSFLAIVITVLAIFFISIIISIGVVAYFPYKGRNPLVIRVNRFLIWISCKFCRYTDKPKKLDTRERNMDAEKNE</sequence>
<evidence type="ECO:0000256" key="1">
    <source>
        <dbReference type="ARBA" id="ARBA00004141"/>
    </source>
</evidence>
<dbReference type="PROSITE" id="PS50297">
    <property type="entry name" value="ANK_REP_REGION"/>
    <property type="match status" value="6"/>
</dbReference>
<feature type="transmembrane region" description="Helical" evidence="9">
    <location>
        <begin position="593"/>
        <end position="621"/>
    </location>
</feature>
<evidence type="ECO:0000256" key="6">
    <source>
        <dbReference type="ARBA" id="ARBA00023043"/>
    </source>
</evidence>